<name>A0A6N2XV83_LACRH</name>
<protein>
    <submittedName>
        <fullName evidence="1">Uncharacterized protein</fullName>
    </submittedName>
</protein>
<organism evidence="1">
    <name type="scientific">Lacticaseibacillus rhamnosus</name>
    <name type="common">Lactobacillus rhamnosus</name>
    <dbReference type="NCBI Taxonomy" id="47715"/>
    <lineage>
        <taxon>Bacteria</taxon>
        <taxon>Bacillati</taxon>
        <taxon>Bacillota</taxon>
        <taxon>Bacilli</taxon>
        <taxon>Lactobacillales</taxon>
        <taxon>Lactobacillaceae</taxon>
        <taxon>Lacticaseibacillus</taxon>
    </lineage>
</organism>
<reference evidence="1" key="1">
    <citation type="submission" date="2019-11" db="EMBL/GenBank/DDBJ databases">
        <authorList>
            <person name="Feng L."/>
        </authorList>
    </citation>
    <scope>NUCLEOTIDE SEQUENCE</scope>
    <source>
        <strain evidence="1">LrhamnosusLFYP97</strain>
    </source>
</reference>
<proteinExistence type="predicted"/>
<gene>
    <name evidence="1" type="ORF">LRLFYP97_00305</name>
</gene>
<dbReference type="Pfam" id="PF18953">
    <property type="entry name" value="SAP_new25"/>
    <property type="match status" value="1"/>
</dbReference>
<evidence type="ECO:0000313" key="1">
    <source>
        <dbReference type="EMBL" id="VYT57903.1"/>
    </source>
</evidence>
<dbReference type="RefSeq" id="WP_014569547.1">
    <property type="nucleotide sequence ID" value="NZ_CACRTK010000005.1"/>
</dbReference>
<dbReference type="AlphaFoldDB" id="A0A6N2XV83"/>
<accession>A0A6N2XV83</accession>
<dbReference type="EMBL" id="CACRTK010000005">
    <property type="protein sequence ID" value="VYT57903.1"/>
    <property type="molecule type" value="Genomic_DNA"/>
</dbReference>
<sequence>MVLKADFFDYYHYKTELTALCREYHLAASGTKAELNQRLRAAMLGEPPETPTRTSGPTAKVNLGAITLTTPLAGSGFAFNAAARCFFAAYFKTSKFAFTKPMAVVKRQAESRPELGLTVADLVAVYQATRTPSARKQFLAHNVEEQTYEWNRFVRDFFADHATVVFSSRLKVAAILWKNVKRSMTPKRCTHQLLSRYREEIARYKL</sequence>